<feature type="transmembrane region" description="Helical" evidence="1">
    <location>
        <begin position="52"/>
        <end position="73"/>
    </location>
</feature>
<feature type="transmembrane region" description="Helical" evidence="1">
    <location>
        <begin position="85"/>
        <end position="105"/>
    </location>
</feature>
<gene>
    <name evidence="2" type="ORF">Pla52o_58010</name>
</gene>
<protein>
    <submittedName>
        <fullName evidence="2">Uncharacterized protein</fullName>
    </submittedName>
</protein>
<reference evidence="2 3" key="1">
    <citation type="submission" date="2019-02" db="EMBL/GenBank/DDBJ databases">
        <title>Deep-cultivation of Planctomycetes and their phenomic and genomic characterization uncovers novel biology.</title>
        <authorList>
            <person name="Wiegand S."/>
            <person name="Jogler M."/>
            <person name="Boedeker C."/>
            <person name="Pinto D."/>
            <person name="Vollmers J."/>
            <person name="Rivas-Marin E."/>
            <person name="Kohn T."/>
            <person name="Peeters S.H."/>
            <person name="Heuer A."/>
            <person name="Rast P."/>
            <person name="Oberbeckmann S."/>
            <person name="Bunk B."/>
            <person name="Jeske O."/>
            <person name="Meyerdierks A."/>
            <person name="Storesund J.E."/>
            <person name="Kallscheuer N."/>
            <person name="Luecker S."/>
            <person name="Lage O.M."/>
            <person name="Pohl T."/>
            <person name="Merkel B.J."/>
            <person name="Hornburger P."/>
            <person name="Mueller R.-W."/>
            <person name="Bruemmer F."/>
            <person name="Labrenz M."/>
            <person name="Spormann A.M."/>
            <person name="Op Den Camp H."/>
            <person name="Overmann J."/>
            <person name="Amann R."/>
            <person name="Jetten M.S.M."/>
            <person name="Mascher T."/>
            <person name="Medema M.H."/>
            <person name="Devos D.P."/>
            <person name="Kaster A.-K."/>
            <person name="Ovreas L."/>
            <person name="Rohde M."/>
            <person name="Galperin M.Y."/>
            <person name="Jogler C."/>
        </authorList>
    </citation>
    <scope>NUCLEOTIDE SEQUENCE [LARGE SCALE GENOMIC DNA]</scope>
    <source>
        <strain evidence="2 3">Pla52o</strain>
    </source>
</reference>
<keyword evidence="1" id="KW-0812">Transmembrane</keyword>
<evidence type="ECO:0000313" key="3">
    <source>
        <dbReference type="Proteomes" id="UP000316304"/>
    </source>
</evidence>
<accession>A0A5C6BHX5</accession>
<keyword evidence="1" id="KW-1133">Transmembrane helix</keyword>
<evidence type="ECO:0000256" key="1">
    <source>
        <dbReference type="SAM" id="Phobius"/>
    </source>
</evidence>
<name>A0A5C6BHX5_9BACT</name>
<feature type="transmembrane region" description="Helical" evidence="1">
    <location>
        <begin position="117"/>
        <end position="136"/>
    </location>
</feature>
<organism evidence="2 3">
    <name type="scientific">Novipirellula galeiformis</name>
    <dbReference type="NCBI Taxonomy" id="2528004"/>
    <lineage>
        <taxon>Bacteria</taxon>
        <taxon>Pseudomonadati</taxon>
        <taxon>Planctomycetota</taxon>
        <taxon>Planctomycetia</taxon>
        <taxon>Pirellulales</taxon>
        <taxon>Pirellulaceae</taxon>
        <taxon>Novipirellula</taxon>
    </lineage>
</organism>
<proteinExistence type="predicted"/>
<keyword evidence="3" id="KW-1185">Reference proteome</keyword>
<evidence type="ECO:0000313" key="2">
    <source>
        <dbReference type="EMBL" id="TWU10044.1"/>
    </source>
</evidence>
<dbReference type="EMBL" id="SJPT01000023">
    <property type="protein sequence ID" value="TWU10044.1"/>
    <property type="molecule type" value="Genomic_DNA"/>
</dbReference>
<dbReference type="AlphaFoldDB" id="A0A5C6BHX5"/>
<sequence>MRCCARFTTAGNHAVDTEDGIVFLQLETLLAVPGHGERSATRLMFIDPAYNAIAFIVAFGTLPFVIAGIALQLHRKNTRHVFAKPLLLFGAAVGVPAAVAILRAINVSKYPETDFVFGVVFVIWLASLGGLAGAILDRLRFGRGSPSQSDVM</sequence>
<comment type="caution">
    <text evidence="2">The sequence shown here is derived from an EMBL/GenBank/DDBJ whole genome shotgun (WGS) entry which is preliminary data.</text>
</comment>
<dbReference type="Proteomes" id="UP000316304">
    <property type="component" value="Unassembled WGS sequence"/>
</dbReference>
<keyword evidence="1" id="KW-0472">Membrane</keyword>